<organism evidence="7 8">
    <name type="scientific">Candidatus Thiodiazotropha taylori</name>
    <dbReference type="NCBI Taxonomy" id="2792791"/>
    <lineage>
        <taxon>Bacteria</taxon>
        <taxon>Pseudomonadati</taxon>
        <taxon>Pseudomonadota</taxon>
        <taxon>Gammaproteobacteria</taxon>
        <taxon>Chromatiales</taxon>
        <taxon>Sedimenticolaceae</taxon>
        <taxon>Candidatus Thiodiazotropha</taxon>
    </lineage>
</organism>
<comment type="caution">
    <text evidence="7">The sequence shown here is derived from an EMBL/GenBank/DDBJ whole genome shotgun (WGS) entry which is preliminary data.</text>
</comment>
<dbReference type="PANTHER" id="PTHR30024">
    <property type="entry name" value="ALIPHATIC SULFONATES-BINDING PROTEIN-RELATED"/>
    <property type="match status" value="1"/>
</dbReference>
<name>A0A944QSW9_9GAMM</name>
<dbReference type="InterPro" id="IPR044527">
    <property type="entry name" value="NrtA/CpmA_ABC-bd_dom"/>
</dbReference>
<gene>
    <name evidence="7" type="ORF">KME65_00075</name>
</gene>
<evidence type="ECO:0000256" key="2">
    <source>
        <dbReference type="ARBA" id="ARBA00022448"/>
    </source>
</evidence>
<reference evidence="7 8" key="1">
    <citation type="submission" date="2021-05" db="EMBL/GenBank/DDBJ databases">
        <title>Genetic and Functional Diversity in Clade A Lucinid endosymbionts from the Bahamas.</title>
        <authorList>
            <person name="Giani N.M."/>
            <person name="Engel A.S."/>
            <person name="Campbell B.J."/>
        </authorList>
    </citation>
    <scope>NUCLEOTIDE SEQUENCE [LARGE SCALE GENOMIC DNA]</scope>
    <source>
        <strain evidence="7">LUC16012Gg_MoonRockCtena</strain>
    </source>
</reference>
<dbReference type="AlphaFoldDB" id="A0A944QSW9"/>
<keyword evidence="2" id="KW-0813">Transport</keyword>
<keyword evidence="6" id="KW-0472">Membrane</keyword>
<accession>A0A944QSW9</accession>
<dbReference type="Pfam" id="PF13379">
    <property type="entry name" value="NMT1_2"/>
    <property type="match status" value="1"/>
</dbReference>
<comment type="subcellular location">
    <subcellularLocation>
        <location evidence="1">Endomembrane system</location>
    </subcellularLocation>
</comment>
<keyword evidence="4" id="KW-0997">Cell inner membrane</keyword>
<dbReference type="CDD" id="cd13553">
    <property type="entry name" value="PBP2_NrtA_CpmA_like"/>
    <property type="match status" value="1"/>
</dbReference>
<dbReference type="EMBL" id="JAHHGM010000001">
    <property type="protein sequence ID" value="MBT2987334.1"/>
    <property type="molecule type" value="Genomic_DNA"/>
</dbReference>
<dbReference type="Gene3D" id="3.40.190.10">
    <property type="entry name" value="Periplasmic binding protein-like II"/>
    <property type="match status" value="2"/>
</dbReference>
<dbReference type="Proteomes" id="UP000770889">
    <property type="component" value="Unassembled WGS sequence"/>
</dbReference>
<keyword evidence="3" id="KW-1003">Cell membrane</keyword>
<dbReference type="GO" id="GO:0012505">
    <property type="term" value="C:endomembrane system"/>
    <property type="evidence" value="ECO:0007669"/>
    <property type="project" value="UniProtKB-SubCell"/>
</dbReference>
<keyword evidence="5" id="KW-0732">Signal</keyword>
<evidence type="ECO:0000313" key="7">
    <source>
        <dbReference type="EMBL" id="MBT2987334.1"/>
    </source>
</evidence>
<sequence>MANKSLGNPFDADTDLQHGPACNCPICVFQKEQIQSNYECSEIELTERLERAVFEGTTTPEMSELVGAEQADFVNQAHQAAAEDPNPLENSEDIMDRVIESAVVRGIFGHDDMGRRDFMRLVGGGTFAAMLGTMLPMDDLKAAIKENLGKPEKSKLKVGFVPITCATPIIMAHPMGFYAKYGLDVDVIKTAGWAVARDKSLAKEYDASHMLTPMPLAITMGSGSTAVPFRMPAVENINGQAIVLHVKHKDKRDPKDWKGFKFGVPFDYSMHNFLLRYYVAEHGIDPDKDIQIRVVPPPEMVANLRAGNLDGYLSPDPFNQRAVWEKVGFIHTLTKDIWPGHPCCAFACSEEFATTLPNTYAALLKSIVDATAFSSKHENRKEISKAIAPKNYLNQPVPVIEQVLTGKYADGLGKVHNVPDRIDFDPFPWHSMAVWILTQMKRWGYVKGDVDYKKIAEEVYLASDAGQMMKELGYPVPDHTYESYSIMGKAFDPAKPEEYVQSFAIKR</sequence>
<evidence type="ECO:0000256" key="5">
    <source>
        <dbReference type="ARBA" id="ARBA00022729"/>
    </source>
</evidence>
<evidence type="ECO:0000256" key="1">
    <source>
        <dbReference type="ARBA" id="ARBA00004308"/>
    </source>
</evidence>
<evidence type="ECO:0000256" key="6">
    <source>
        <dbReference type="ARBA" id="ARBA00023136"/>
    </source>
</evidence>
<protein>
    <submittedName>
        <fullName evidence="7">ABC transporter substrate-binding protein</fullName>
    </submittedName>
</protein>
<evidence type="ECO:0000256" key="4">
    <source>
        <dbReference type="ARBA" id="ARBA00022519"/>
    </source>
</evidence>
<evidence type="ECO:0000256" key="3">
    <source>
        <dbReference type="ARBA" id="ARBA00022475"/>
    </source>
</evidence>
<evidence type="ECO:0000313" key="8">
    <source>
        <dbReference type="Proteomes" id="UP000770889"/>
    </source>
</evidence>
<proteinExistence type="predicted"/>
<dbReference type="PANTHER" id="PTHR30024:SF7">
    <property type="entry name" value="NITRATE_NITRITE BINDING PROTEIN NRTA"/>
    <property type="match status" value="1"/>
</dbReference>
<dbReference type="SUPFAM" id="SSF53850">
    <property type="entry name" value="Periplasmic binding protein-like II"/>
    <property type="match status" value="1"/>
</dbReference>